<dbReference type="PANTHER" id="PTHR43876:SF7">
    <property type="entry name" value="UBIQUINONE BIOSYNTHESIS MONOOXYGENASE COQ6, MITOCHONDRIAL"/>
    <property type="match status" value="1"/>
</dbReference>
<organism evidence="14 15">
    <name type="scientific">Sitophilus oryzae</name>
    <name type="common">Rice weevil</name>
    <name type="synonym">Curculio oryzae</name>
    <dbReference type="NCBI Taxonomy" id="7048"/>
    <lineage>
        <taxon>Eukaryota</taxon>
        <taxon>Metazoa</taxon>
        <taxon>Ecdysozoa</taxon>
        <taxon>Arthropoda</taxon>
        <taxon>Hexapoda</taxon>
        <taxon>Insecta</taxon>
        <taxon>Pterygota</taxon>
        <taxon>Neoptera</taxon>
        <taxon>Endopterygota</taxon>
        <taxon>Coleoptera</taxon>
        <taxon>Polyphaga</taxon>
        <taxon>Cucujiformia</taxon>
        <taxon>Curculionidae</taxon>
        <taxon>Dryophthorinae</taxon>
        <taxon>Sitophilus</taxon>
    </lineage>
</organism>
<evidence type="ECO:0000256" key="9">
    <source>
        <dbReference type="ARBA" id="ARBA00023033"/>
    </source>
</evidence>
<keyword evidence="14" id="KW-1185">Reference proteome</keyword>
<evidence type="ECO:0000259" key="13">
    <source>
        <dbReference type="Pfam" id="PF01494"/>
    </source>
</evidence>
<evidence type="ECO:0000256" key="1">
    <source>
        <dbReference type="ARBA" id="ARBA00001974"/>
    </source>
</evidence>
<evidence type="ECO:0000256" key="6">
    <source>
        <dbReference type="ARBA" id="ARBA00022827"/>
    </source>
</evidence>
<gene>
    <name evidence="15" type="primary">LOC115887911</name>
    <name evidence="12" type="synonym">coq6</name>
</gene>
<evidence type="ECO:0000256" key="12">
    <source>
        <dbReference type="HAMAP-Rule" id="MF_03193"/>
    </source>
</evidence>
<comment type="function">
    <text evidence="12">FAD-dependent monooxygenase required for two non-consecutive steps during ubiquinone biosynthesis. Required for the C5-ring hydroxylation during ubiquinone biosynthesis by catalyzing the hydroxylation of 4-hydroxy-3-(all-trans-polyprenyl)benzoic acid to 3,4-dihydroxy-5-(all-trans-polyprenyl)benzoic acid. Also acts downstream of coq4, for the C1-hydroxylation during ubiquinone biosynthesis by catalyzing the hydroxylation of 2-methoxy-6-(all-trans-polyprenyl)phenol to 2-methoxy-6-(all-trans-polyprenyl)benzene-1,4-diol. The electrons required for the hydroxylation reaction are funneled indirectly to coq6 from NADPH via a ferredoxin/ferredoxin reductase system.</text>
</comment>
<dbReference type="Proteomes" id="UP000504635">
    <property type="component" value="Unplaced"/>
</dbReference>
<dbReference type="NCBIfam" id="TIGR01988">
    <property type="entry name" value="Ubi-OHases"/>
    <property type="match status" value="1"/>
</dbReference>
<proteinExistence type="inferred from homology"/>
<dbReference type="EC" id="1.14.15.46" evidence="12"/>
<sequence>MLIKNLFKSKNSKLLQVTFRFYSKGTVSKHYDVVIAGGGMVGTSLACTLGKNTKLREKRVLLLEACPNKAWGNPEKYSNRVVSINPSSQKLFSDLGAWKFIEKHRFAPVKQLQVWDALSDASVTFGNAESQEIVSYIVENDLLLAALTEEVKNCDNVNVLYNAKVTKYGLPDYEGNIVNITLDNGDEYTCDLLLGCDGVNSSVRKSMQADYVSWSYNQMGVVATLKLKECMKNEIAWQRFLPNGPVALLPLTDELSSLVWSTSPEEARRLLSVTEEEFVEALNKAIWSKYSSSIIVQQATSIFDTFLRVLNCSKSEKNNVPPTVKSIEPNSRAAFPLGFGHSSQYIGKGVALVGDAAHRVHPLAGQGVNLGFGDVACLSNTLGEAVYDGSTINDLSYLRNYEKDRQRHNIVTMAGIEGLHRLYNTDLTPIVLLRSLGLQATQALEPLKRAIVSQAS</sequence>
<evidence type="ECO:0000256" key="4">
    <source>
        <dbReference type="ARBA" id="ARBA00022688"/>
    </source>
</evidence>
<keyword evidence="4 12" id="KW-0831">Ubiquinone biosynthesis</keyword>
<dbReference type="EC" id="1.14.15.45" evidence="12"/>
<dbReference type="PROSITE" id="PS01304">
    <property type="entry name" value="UBIH"/>
    <property type="match status" value="1"/>
</dbReference>
<feature type="domain" description="FAD-binding" evidence="13">
    <location>
        <begin position="346"/>
        <end position="408"/>
    </location>
</feature>
<feature type="domain" description="FAD-binding" evidence="13">
    <location>
        <begin position="31"/>
        <end position="288"/>
    </location>
</feature>
<dbReference type="FunFam" id="3.50.50.60:FF:000086">
    <property type="entry name" value="Ubiquinone biosynthesis monooxygenase COQ6, mitochondrial"/>
    <property type="match status" value="1"/>
</dbReference>
<evidence type="ECO:0000256" key="11">
    <source>
        <dbReference type="ARBA" id="ARBA00023136"/>
    </source>
</evidence>
<dbReference type="RefSeq" id="XP_030763302.1">
    <property type="nucleotide sequence ID" value="XM_030907442.1"/>
</dbReference>
<keyword evidence="8 12" id="KW-0560">Oxidoreductase</keyword>
<evidence type="ECO:0000256" key="3">
    <source>
        <dbReference type="ARBA" id="ARBA00022630"/>
    </source>
</evidence>
<dbReference type="PANTHER" id="PTHR43876">
    <property type="entry name" value="UBIQUINONE BIOSYNTHESIS MONOOXYGENASE COQ6, MITOCHONDRIAL"/>
    <property type="match status" value="1"/>
</dbReference>
<reference evidence="15" key="1">
    <citation type="submission" date="2025-08" db="UniProtKB">
        <authorList>
            <consortium name="RefSeq"/>
        </authorList>
    </citation>
    <scope>IDENTIFICATION</scope>
    <source>
        <tissue evidence="15">Gonads</tissue>
    </source>
</reference>
<evidence type="ECO:0000256" key="10">
    <source>
        <dbReference type="ARBA" id="ARBA00023128"/>
    </source>
</evidence>
<dbReference type="KEGG" id="soy:115887911"/>
<dbReference type="InterPro" id="IPR010971">
    <property type="entry name" value="UbiH/COQ6"/>
</dbReference>
<dbReference type="GO" id="GO:0031314">
    <property type="term" value="C:extrinsic component of mitochondrial inner membrane"/>
    <property type="evidence" value="ECO:0007669"/>
    <property type="project" value="UniProtKB-UniRule"/>
</dbReference>
<dbReference type="GO" id="GO:0106364">
    <property type="term" value="F:4-hydroxy-3-all-trans-polyprenylbenzoate oxygenase activity"/>
    <property type="evidence" value="ECO:0007669"/>
    <property type="project" value="UniProtKB-EC"/>
</dbReference>
<dbReference type="GO" id="GO:0071949">
    <property type="term" value="F:FAD binding"/>
    <property type="evidence" value="ECO:0007669"/>
    <property type="project" value="InterPro"/>
</dbReference>
<dbReference type="FunCoup" id="A0A6J2YIT2">
    <property type="interactions" value="1216"/>
</dbReference>
<dbReference type="CTD" id="51004"/>
<comment type="similarity">
    <text evidence="2 12">Belongs to the UbiH/COQ6 family.</text>
</comment>
<dbReference type="AlphaFoldDB" id="A0A6J2YIT2"/>
<keyword evidence="7" id="KW-0809">Transit peptide</keyword>
<keyword evidence="15" id="KW-0830">Ubiquinone</keyword>
<dbReference type="InterPro" id="IPR002938">
    <property type="entry name" value="FAD-bd"/>
</dbReference>
<dbReference type="InterPro" id="IPR018168">
    <property type="entry name" value="Ubi_Hdrlase_CS"/>
</dbReference>
<protein>
    <recommendedName>
        <fullName evidence="12">Ubiquinone biosynthesis monooxygenase COQ6, mitochondrial</fullName>
        <ecNumber evidence="12">1.14.15.45</ecNumber>
    </recommendedName>
    <alternativeName>
        <fullName evidence="12">2-methoxy-6-polyprenolphenol 4-hydroxylase</fullName>
        <ecNumber evidence="12">1.14.15.46</ecNumber>
    </alternativeName>
</protein>
<dbReference type="NCBIfam" id="TIGR01989">
    <property type="entry name" value="COQ6"/>
    <property type="match status" value="1"/>
</dbReference>
<dbReference type="UniPathway" id="UPA00232"/>
<dbReference type="PRINTS" id="PR00420">
    <property type="entry name" value="RNGMNOXGNASE"/>
</dbReference>
<dbReference type="GO" id="GO:0120538">
    <property type="term" value="F:2-methoxy-6-polyprenolphenol 4-hydroxylase activity"/>
    <property type="evidence" value="ECO:0007669"/>
    <property type="project" value="UniProtKB-EC"/>
</dbReference>
<evidence type="ECO:0000256" key="8">
    <source>
        <dbReference type="ARBA" id="ARBA00023002"/>
    </source>
</evidence>
<keyword evidence="9 12" id="KW-0503">Monooxygenase</keyword>
<comment type="cofactor">
    <cofactor evidence="1 12">
        <name>FAD</name>
        <dbReference type="ChEBI" id="CHEBI:57692"/>
    </cofactor>
</comment>
<evidence type="ECO:0000256" key="2">
    <source>
        <dbReference type="ARBA" id="ARBA00005349"/>
    </source>
</evidence>
<dbReference type="GeneID" id="115887911"/>
<comment type="catalytic activity">
    <reaction evidence="12">
        <text>a 4-hydroxy-3-(all-trans-polyprenyl)benzoate + 2 reduced [2Fe-2S]-[ferredoxin] + O2 + 2 H(+) = a 3,4-dihydroxy-5-(all-trans-polyprenyl)benzoate + 2 oxidized [2Fe-2S]-[ferredoxin] + H2O</text>
        <dbReference type="Rhea" id="RHEA:81195"/>
        <dbReference type="Rhea" id="RHEA-COMP:9514"/>
        <dbReference type="Rhea" id="RHEA-COMP:10000"/>
        <dbReference type="Rhea" id="RHEA-COMP:10001"/>
        <dbReference type="Rhea" id="RHEA-COMP:10930"/>
        <dbReference type="ChEBI" id="CHEBI:15377"/>
        <dbReference type="ChEBI" id="CHEBI:15378"/>
        <dbReference type="ChEBI" id="CHEBI:15379"/>
        <dbReference type="ChEBI" id="CHEBI:33737"/>
        <dbReference type="ChEBI" id="CHEBI:33738"/>
        <dbReference type="ChEBI" id="CHEBI:64694"/>
        <dbReference type="ChEBI" id="CHEBI:78396"/>
        <dbReference type="EC" id="1.14.15.45"/>
    </reaction>
</comment>
<dbReference type="InterPro" id="IPR000689">
    <property type="entry name" value="UbQ_mOase_COQ6"/>
</dbReference>
<evidence type="ECO:0000256" key="7">
    <source>
        <dbReference type="ARBA" id="ARBA00022946"/>
    </source>
</evidence>
<comment type="subunit">
    <text evidence="12">Component of a multi-subunit COQ enzyme complex.</text>
</comment>
<keyword evidence="3 12" id="KW-0285">Flavoprotein</keyword>
<dbReference type="SUPFAM" id="SSF51905">
    <property type="entry name" value="FAD/NAD(P)-binding domain"/>
    <property type="match status" value="1"/>
</dbReference>
<comment type="subcellular location">
    <subcellularLocation>
        <location evidence="12">Mitochondrion inner membrane</location>
        <topology evidence="12">Peripheral membrane protein</topology>
        <orientation evidence="12">Matrix side</orientation>
    </subcellularLocation>
</comment>
<keyword evidence="6 12" id="KW-0274">FAD</keyword>
<comment type="catalytic activity">
    <reaction evidence="12">
        <text>a 2-methoxy-6-(all-trans-polyprenyl)phenol + 2 reduced [2Fe-2S]-[ferredoxin] + O2 + 2 H(+) = a 2-methoxy-6-(all-trans-polyprenyl)benzene-1,4-diol + 2 oxidized [2Fe-2S]-[ferredoxin] + H2O</text>
        <dbReference type="Rhea" id="RHEA:81183"/>
        <dbReference type="Rhea" id="RHEA-COMP:9551"/>
        <dbReference type="Rhea" id="RHEA-COMP:10000"/>
        <dbReference type="Rhea" id="RHEA-COMP:10001"/>
        <dbReference type="Rhea" id="RHEA-COMP:10858"/>
        <dbReference type="ChEBI" id="CHEBI:15377"/>
        <dbReference type="ChEBI" id="CHEBI:15378"/>
        <dbReference type="ChEBI" id="CHEBI:15379"/>
        <dbReference type="ChEBI" id="CHEBI:33737"/>
        <dbReference type="ChEBI" id="CHEBI:33738"/>
        <dbReference type="ChEBI" id="CHEBI:62731"/>
        <dbReference type="ChEBI" id="CHEBI:84166"/>
        <dbReference type="EC" id="1.14.15.46"/>
    </reaction>
</comment>
<keyword evidence="10 12" id="KW-0496">Mitochondrion</keyword>
<evidence type="ECO:0000313" key="15">
    <source>
        <dbReference type="RefSeq" id="XP_030763302.1"/>
    </source>
</evidence>
<dbReference type="FunFam" id="3.50.50.60:FF:000021">
    <property type="entry name" value="Ubiquinone biosynthesis monooxygenase COQ6"/>
    <property type="match status" value="1"/>
</dbReference>
<dbReference type="GO" id="GO:0016712">
    <property type="term" value="F:oxidoreductase activity, acting on paired donors, with incorporation or reduction of molecular oxygen, reduced flavin or flavoprotein as one donor, and incorporation of one atom of oxygen"/>
    <property type="evidence" value="ECO:0007669"/>
    <property type="project" value="UniProtKB-UniRule"/>
</dbReference>
<keyword evidence="5 12" id="KW-0999">Mitochondrion inner membrane</keyword>
<dbReference type="InterPro" id="IPR036188">
    <property type="entry name" value="FAD/NAD-bd_sf"/>
</dbReference>
<comment type="pathway">
    <text evidence="12">Cofactor biosynthesis; ubiquinone biosynthesis.</text>
</comment>
<keyword evidence="11 12" id="KW-0472">Membrane</keyword>
<dbReference type="InterPro" id="IPR051205">
    <property type="entry name" value="UbiH/COQ6_monooxygenase"/>
</dbReference>
<dbReference type="FunFam" id="3.30.9.10:FF:000111">
    <property type="entry name" value="Ubiquinone biosynthesis monooxygenase COQ6, mitochondrial"/>
    <property type="match status" value="1"/>
</dbReference>
<name>A0A6J2YIT2_SITOR</name>
<dbReference type="OrthoDB" id="683240at2759"/>
<evidence type="ECO:0000256" key="5">
    <source>
        <dbReference type="ARBA" id="ARBA00022792"/>
    </source>
</evidence>
<dbReference type="Gene3D" id="3.50.50.60">
    <property type="entry name" value="FAD/NAD(P)-binding domain"/>
    <property type="match status" value="2"/>
</dbReference>
<dbReference type="Pfam" id="PF01494">
    <property type="entry name" value="FAD_binding_3"/>
    <property type="match status" value="2"/>
</dbReference>
<dbReference type="InParanoid" id="A0A6J2YIT2"/>
<dbReference type="HAMAP" id="MF_03193">
    <property type="entry name" value="COQ6_monooxygenase"/>
    <property type="match status" value="1"/>
</dbReference>
<accession>A0A6J2YIT2</accession>
<evidence type="ECO:0000313" key="14">
    <source>
        <dbReference type="Proteomes" id="UP000504635"/>
    </source>
</evidence>